<evidence type="ECO:0000256" key="2">
    <source>
        <dbReference type="ARBA" id="ARBA00008072"/>
    </source>
</evidence>
<dbReference type="GO" id="GO:0003939">
    <property type="term" value="F:L-iditol 2-dehydrogenase (NAD+) activity"/>
    <property type="evidence" value="ECO:0007669"/>
    <property type="project" value="TreeGrafter"/>
</dbReference>
<keyword evidence="3" id="KW-0479">Metal-binding</keyword>
<dbReference type="EMBL" id="MCGR01000149">
    <property type="protein sequence ID" value="ORY39256.1"/>
    <property type="molecule type" value="Genomic_DNA"/>
</dbReference>
<dbReference type="InterPro" id="IPR013149">
    <property type="entry name" value="ADH-like_C"/>
</dbReference>
<sequence length="241" mass="25874">LPADLCYKLPESVSMEEGALMEPLSVAVMAVKMIGQMPLGANVVVFGAGPVGLLTMATAKALGARHVLAVDIQEPRLEFAKKYAASDYWVPTKMQQGEERLAYSRRQAEEIRAKFGYEERGPRGVDLIIDATGAEICVQTALYLAKHGGTYVQVGMGNDNIVIPITTVLNKELSIKGSFRYGPGCYNTSIDLVARGAVDLGPLITHRYAFKDAEKAFAANQSGKGEDGKPLIKAIIDGPEA</sequence>
<keyword evidence="9" id="KW-1185">Reference proteome</keyword>
<organism evidence="8 9">
    <name type="scientific">Leucosporidium creatinivorum</name>
    <dbReference type="NCBI Taxonomy" id="106004"/>
    <lineage>
        <taxon>Eukaryota</taxon>
        <taxon>Fungi</taxon>
        <taxon>Dikarya</taxon>
        <taxon>Basidiomycota</taxon>
        <taxon>Pucciniomycotina</taxon>
        <taxon>Microbotryomycetes</taxon>
        <taxon>Leucosporidiales</taxon>
        <taxon>Leucosporidium</taxon>
    </lineage>
</organism>
<reference evidence="8 9" key="1">
    <citation type="submission" date="2016-07" db="EMBL/GenBank/DDBJ databases">
        <title>Pervasive Adenine N6-methylation of Active Genes in Fungi.</title>
        <authorList>
            <consortium name="DOE Joint Genome Institute"/>
            <person name="Mondo S.J."/>
            <person name="Dannebaum R.O."/>
            <person name="Kuo R.C."/>
            <person name="Labutti K."/>
            <person name="Haridas S."/>
            <person name="Kuo A."/>
            <person name="Salamov A."/>
            <person name="Ahrendt S.R."/>
            <person name="Lipzen A."/>
            <person name="Sullivan W."/>
            <person name="Andreopoulos W.B."/>
            <person name="Clum A."/>
            <person name="Lindquist E."/>
            <person name="Daum C."/>
            <person name="Ramamoorthy G.K."/>
            <person name="Gryganskyi A."/>
            <person name="Culley D."/>
            <person name="Magnuson J.K."/>
            <person name="James T.Y."/>
            <person name="O'Malley M.A."/>
            <person name="Stajich J.E."/>
            <person name="Spatafora J.W."/>
            <person name="Visel A."/>
            <person name="Grigoriev I.V."/>
        </authorList>
    </citation>
    <scope>NUCLEOTIDE SEQUENCE [LARGE SCALE GENOMIC DNA]</scope>
    <source>
        <strain evidence="8 9">62-1032</strain>
    </source>
</reference>
<feature type="domain" description="Alcohol dehydrogenase-like C-terminal" evidence="7">
    <location>
        <begin position="50"/>
        <end position="194"/>
    </location>
</feature>
<dbReference type="InterPro" id="IPR036291">
    <property type="entry name" value="NAD(P)-bd_dom_sf"/>
</dbReference>
<dbReference type="STRING" id="106004.A0A1Y2BWY3"/>
<evidence type="ECO:0000313" key="8">
    <source>
        <dbReference type="EMBL" id="ORY39256.1"/>
    </source>
</evidence>
<evidence type="ECO:0000256" key="5">
    <source>
        <dbReference type="ARBA" id="ARBA00023002"/>
    </source>
</evidence>
<evidence type="ECO:0000256" key="6">
    <source>
        <dbReference type="ARBA" id="ARBA00023027"/>
    </source>
</evidence>
<feature type="non-terminal residue" evidence="8">
    <location>
        <position position="1"/>
    </location>
</feature>
<dbReference type="InParanoid" id="A0A1Y2BWY3"/>
<dbReference type="Pfam" id="PF00107">
    <property type="entry name" value="ADH_zinc_N"/>
    <property type="match status" value="1"/>
</dbReference>
<accession>A0A1Y2BWY3</accession>
<comment type="similarity">
    <text evidence="2">Belongs to the zinc-containing alcohol dehydrogenase family.</text>
</comment>
<dbReference type="GO" id="GO:0006062">
    <property type="term" value="P:sorbitol catabolic process"/>
    <property type="evidence" value="ECO:0007669"/>
    <property type="project" value="TreeGrafter"/>
</dbReference>
<proteinExistence type="inferred from homology"/>
<dbReference type="SUPFAM" id="SSF51735">
    <property type="entry name" value="NAD(P)-binding Rossmann-fold domains"/>
    <property type="match status" value="1"/>
</dbReference>
<dbReference type="FunCoup" id="A0A1Y2BWY3">
    <property type="interactions" value="95"/>
</dbReference>
<dbReference type="AlphaFoldDB" id="A0A1Y2BWY3"/>
<evidence type="ECO:0000256" key="3">
    <source>
        <dbReference type="ARBA" id="ARBA00022723"/>
    </source>
</evidence>
<dbReference type="Gene3D" id="3.90.180.10">
    <property type="entry name" value="Medium-chain alcohol dehydrogenases, catalytic domain"/>
    <property type="match status" value="1"/>
</dbReference>
<comment type="cofactor">
    <cofactor evidence="1">
        <name>Zn(2+)</name>
        <dbReference type="ChEBI" id="CHEBI:29105"/>
    </cofactor>
</comment>
<dbReference type="OrthoDB" id="2148442at2759"/>
<dbReference type="PANTHER" id="PTHR43161">
    <property type="entry name" value="SORBITOL DEHYDROGENASE"/>
    <property type="match status" value="1"/>
</dbReference>
<dbReference type="FunFam" id="3.40.50.720:FF:000068">
    <property type="entry name" value="Sorbitol dehydrogenase"/>
    <property type="match status" value="1"/>
</dbReference>
<keyword evidence="5" id="KW-0560">Oxidoreductase</keyword>
<evidence type="ECO:0000259" key="7">
    <source>
        <dbReference type="Pfam" id="PF00107"/>
    </source>
</evidence>
<dbReference type="GO" id="GO:0046872">
    <property type="term" value="F:metal ion binding"/>
    <property type="evidence" value="ECO:0007669"/>
    <property type="project" value="UniProtKB-KW"/>
</dbReference>
<protein>
    <recommendedName>
        <fullName evidence="7">Alcohol dehydrogenase-like C-terminal domain-containing protein</fullName>
    </recommendedName>
</protein>
<name>A0A1Y2BWY3_9BASI</name>
<keyword evidence="4" id="KW-0862">Zinc</keyword>
<dbReference type="Gene3D" id="3.40.50.720">
    <property type="entry name" value="NAD(P)-binding Rossmann-like Domain"/>
    <property type="match status" value="1"/>
</dbReference>
<keyword evidence="6" id="KW-0520">NAD</keyword>
<gene>
    <name evidence="8" type="ORF">BCR35DRAFT_273334</name>
</gene>
<evidence type="ECO:0000256" key="4">
    <source>
        <dbReference type="ARBA" id="ARBA00022833"/>
    </source>
</evidence>
<dbReference type="Proteomes" id="UP000193467">
    <property type="component" value="Unassembled WGS sequence"/>
</dbReference>
<comment type="caution">
    <text evidence="8">The sequence shown here is derived from an EMBL/GenBank/DDBJ whole genome shotgun (WGS) entry which is preliminary data.</text>
</comment>
<evidence type="ECO:0000313" key="9">
    <source>
        <dbReference type="Proteomes" id="UP000193467"/>
    </source>
</evidence>
<dbReference type="PANTHER" id="PTHR43161:SF9">
    <property type="entry name" value="SORBITOL DEHYDROGENASE"/>
    <property type="match status" value="1"/>
</dbReference>
<evidence type="ECO:0000256" key="1">
    <source>
        <dbReference type="ARBA" id="ARBA00001947"/>
    </source>
</evidence>